<reference evidence="1 2" key="1">
    <citation type="submission" date="2011-10" db="EMBL/GenBank/DDBJ databases">
        <authorList>
            <person name="Genoscope - CEA"/>
        </authorList>
    </citation>
    <scope>NUCLEOTIDE SEQUENCE [LARGE SCALE GENOMIC DNA]</scope>
    <source>
        <strain evidence="1 2">RCC 1105</strain>
    </source>
</reference>
<sequence length="167" mass="18733">MQVVSNASTFYGNALRSTHSRRRQKAHLTTTKAYVDWTLGEPARVVKSACSPSSEQYEPEDAISVNAIIEKNDGIFIPFKESKEVVLKFTLEDAKTKEVTKLAKTCCDLRVQAVEGVFFLYDTEENAKPVKCSGKAIRTLRPGSVLSFCHHGRERRLELFRNAIAHA</sequence>
<gene>
    <name evidence="1" type="ORF">Bathy06g04100</name>
</gene>
<accession>K8EGA4</accession>
<dbReference type="RefSeq" id="XP_007512446.1">
    <property type="nucleotide sequence ID" value="XM_007512384.1"/>
</dbReference>
<keyword evidence="2" id="KW-1185">Reference proteome</keyword>
<dbReference type="Proteomes" id="UP000198341">
    <property type="component" value="Chromosome 6"/>
</dbReference>
<dbReference type="AlphaFoldDB" id="K8EGA4"/>
<dbReference type="KEGG" id="bpg:Bathy06g04100"/>
<protein>
    <submittedName>
        <fullName evidence="1">Uncharacterized protein</fullName>
    </submittedName>
</protein>
<evidence type="ECO:0000313" key="1">
    <source>
        <dbReference type="EMBL" id="CCO17046.1"/>
    </source>
</evidence>
<organism evidence="1 2">
    <name type="scientific">Bathycoccus prasinos</name>
    <dbReference type="NCBI Taxonomy" id="41875"/>
    <lineage>
        <taxon>Eukaryota</taxon>
        <taxon>Viridiplantae</taxon>
        <taxon>Chlorophyta</taxon>
        <taxon>Mamiellophyceae</taxon>
        <taxon>Mamiellales</taxon>
        <taxon>Bathycoccaceae</taxon>
        <taxon>Bathycoccus</taxon>
    </lineage>
</organism>
<dbReference type="EMBL" id="FO082273">
    <property type="protein sequence ID" value="CCO17046.1"/>
    <property type="molecule type" value="Genomic_DNA"/>
</dbReference>
<dbReference type="GeneID" id="19015391"/>
<name>K8EGA4_9CHLO</name>
<evidence type="ECO:0000313" key="2">
    <source>
        <dbReference type="Proteomes" id="UP000198341"/>
    </source>
</evidence>
<proteinExistence type="predicted"/>